<protein>
    <submittedName>
        <fullName evidence="2">T9SS type B sorting domain-containing protein</fullName>
    </submittedName>
</protein>
<comment type="caution">
    <text evidence="2">The sequence shown here is derived from an EMBL/GenBank/DDBJ whole genome shotgun (WGS) entry which is preliminary data.</text>
</comment>
<evidence type="ECO:0000256" key="1">
    <source>
        <dbReference type="SAM" id="SignalP"/>
    </source>
</evidence>
<keyword evidence="3" id="KW-1185">Reference proteome</keyword>
<name>A0ABT3JP38_9FLAO</name>
<sequence>MRKIYFLLFILSFVSGFTQSVNLINLADNAAYPAQQYFCTGESFDLKVDAIATSTGDYSISPVTGFNVPAASINVPFSNKVGNDHFSEPITIPFTFDFYGKQYSKLVVGSNGRLLFGSGTDFDNLHTSQYVDKIHSGNDSSSTNIKLPNTAYNQIDSADPSRILNFAQIFFGYTDIGYYNTNYYNKLTYGLITYLGKQGLLINFNQVSERTVSDGYSSAITSQVLILEDHKIYIKVTKTNNTGKAIIGLQNETGDQAKWPVNSETTSIYNNGQWSNTGNQTWLFTPSQNLTPKFKWYQNSTLLSETSNTLNNFSPNDGEILKVEVTFYDPSGAQVGAAVTDQVTFKKVNTPVIEATLDCSYEMKVSAATFDPALKYTWYKVGDPTPIRTDRVLPIHRTTQTTGDYYVKVAKTDGSPICSSGDESNRLTYDKQRFPEFINTSYILCDNTGLTSKTINLYDIYYPKYKPATGREPYIIKFYTSIGGGTGVEVADPENFVLPANSNMYLGFSVFEGSGINSCHSGPLTIGFLSMPATENISLCASATTFDLKAYFQKPSYPFYSYQYNYAAGSTVSDPSAVDVNKQVVVKTTIPGGCSVNTTVSFTRGAATVLPTVPMQERCAGADNNTNRFDFNAIKSILDPTDQFDIKFYKKSDNTEIIPGASGGANLNTYGYFWTGTTGDYFVYAKAFNKVDPSCFAVSDDIVLRVYLKPAKSNSADSFLNKIACGISSIDLTINNVFDVINSNTVGQIPSMKYFDASGVELAGTEITSYPISRGIPYLEIQNGVCLPPLKLNYNIVSQPFPLMNPANETICDDNDGNADGKVSINIAADNFKQKFTSNISNATFKFYDGATLIYSSTNTGDTFNYSVSNNKTITVSVSSATYCPANAEITYFVNTPNSIQFSGNTDLCFGDDLNFTIENFSDFSSVKLLSPDGTEIPINSNHTIPYSEVRFGETYTLKAENSLGCVSEFSFKPSDSNQPKIEVVNQTNSSIEVIANGGVKPYKYYFNGVAQSSNILMNPTAASYEIQVESATGCLGEPKTIYFIKINNAFSPNADGINDVWKIDNLDKMESVSVIIVDRYGNKVFESTDNRTVEWDGKFSGRSLPTSTYWYTATWFDPVTQKSEQRQGWILMKNRN</sequence>
<dbReference type="RefSeq" id="WP_265144660.1">
    <property type="nucleotide sequence ID" value="NZ_JAPCHZ010000005.1"/>
</dbReference>
<feature type="signal peptide" evidence="1">
    <location>
        <begin position="1"/>
        <end position="20"/>
    </location>
</feature>
<evidence type="ECO:0000313" key="3">
    <source>
        <dbReference type="Proteomes" id="UP001209107"/>
    </source>
</evidence>
<dbReference type="InterPro" id="IPR026341">
    <property type="entry name" value="T9SS_type_B"/>
</dbReference>
<proteinExistence type="predicted"/>
<evidence type="ECO:0000313" key="2">
    <source>
        <dbReference type="EMBL" id="MCW4452542.1"/>
    </source>
</evidence>
<dbReference type="EMBL" id="JAPCHZ010000005">
    <property type="protein sequence ID" value="MCW4452542.1"/>
    <property type="molecule type" value="Genomic_DNA"/>
</dbReference>
<dbReference type="Pfam" id="PF13585">
    <property type="entry name" value="CHU_C"/>
    <property type="match status" value="1"/>
</dbReference>
<organism evidence="2 3">
    <name type="scientific">Kaistella yananensis</name>
    <dbReference type="NCBI Taxonomy" id="2989820"/>
    <lineage>
        <taxon>Bacteria</taxon>
        <taxon>Pseudomonadati</taxon>
        <taxon>Bacteroidota</taxon>
        <taxon>Flavobacteriia</taxon>
        <taxon>Flavobacteriales</taxon>
        <taxon>Weeksellaceae</taxon>
        <taxon>Chryseobacterium group</taxon>
        <taxon>Kaistella</taxon>
    </lineage>
</organism>
<reference evidence="2 3" key="1">
    <citation type="submission" date="2022-10" db="EMBL/GenBank/DDBJ databases">
        <title>Kaistella sp. BT-6-1-3.</title>
        <authorList>
            <person name="Ai J."/>
            <person name="Deng Z."/>
        </authorList>
    </citation>
    <scope>NUCLEOTIDE SEQUENCE [LARGE SCALE GENOMIC DNA]</scope>
    <source>
        <strain evidence="2 3">BT6-1-3</strain>
    </source>
</reference>
<accession>A0ABT3JP38</accession>
<dbReference type="Proteomes" id="UP001209107">
    <property type="component" value="Unassembled WGS sequence"/>
</dbReference>
<dbReference type="NCBIfam" id="TIGR04131">
    <property type="entry name" value="Bac_Flav_CTERM"/>
    <property type="match status" value="1"/>
</dbReference>
<keyword evidence="1" id="KW-0732">Signal</keyword>
<gene>
    <name evidence="2" type="ORF">OK344_10015</name>
</gene>
<feature type="chain" id="PRO_5045368809" evidence="1">
    <location>
        <begin position="21"/>
        <end position="1137"/>
    </location>
</feature>